<feature type="transmembrane region" description="Helical" evidence="11">
    <location>
        <begin position="6"/>
        <end position="27"/>
    </location>
</feature>
<name>A0A9X3FAG2_9BACT</name>
<accession>A0A9X3FAG2</accession>
<feature type="binding site" evidence="10">
    <location>
        <position position="177"/>
    </location>
    <ligand>
        <name>[4Fe-4S] cluster</name>
        <dbReference type="ChEBI" id="CHEBI:49883"/>
        <label>3</label>
    </ligand>
</feature>
<keyword evidence="4 10" id="KW-0677">Repeat</keyword>
<dbReference type="PANTHER" id="PTHR43560">
    <property type="entry name" value="ION-TRANSLOCATING OXIDOREDUCTASE COMPLEX SUBUNIT B"/>
    <property type="match status" value="1"/>
</dbReference>
<comment type="caution">
    <text evidence="14">The sequence shown here is derived from an EMBL/GenBank/DDBJ whole genome shotgun (WGS) entry which is preliminary data.</text>
</comment>
<dbReference type="GO" id="GO:0009055">
    <property type="term" value="F:electron transfer activity"/>
    <property type="evidence" value="ECO:0007669"/>
    <property type="project" value="InterPro"/>
</dbReference>
<proteinExistence type="inferred from homology"/>
<evidence type="ECO:0000256" key="7">
    <source>
        <dbReference type="ARBA" id="ARBA00023004"/>
    </source>
</evidence>
<keyword evidence="11" id="KW-1133">Transmembrane helix</keyword>
<keyword evidence="7 10" id="KW-0408">Iron</keyword>
<feature type="binding site" evidence="10">
    <location>
        <position position="174"/>
    </location>
    <ligand>
        <name>[4Fe-4S] cluster</name>
        <dbReference type="ChEBI" id="CHEBI:49883"/>
        <label>3</label>
    </ligand>
</feature>
<comment type="cofactor">
    <cofactor evidence="10">
        <name>[4Fe-4S] cluster</name>
        <dbReference type="ChEBI" id="CHEBI:49883"/>
    </cofactor>
    <text evidence="10">Binds 3 [4Fe-4S] clusters.</text>
</comment>
<evidence type="ECO:0000313" key="14">
    <source>
        <dbReference type="EMBL" id="MCY1722827.1"/>
    </source>
</evidence>
<keyword evidence="10" id="KW-1003">Cell membrane</keyword>
<comment type="function">
    <text evidence="10">Part of a membrane-bound complex that couples electron transfer with translocation of ions across the membrane.</text>
</comment>
<dbReference type="GO" id="GO:0051539">
    <property type="term" value="F:4 iron, 4 sulfur cluster binding"/>
    <property type="evidence" value="ECO:0007669"/>
    <property type="project" value="UniProtKB-UniRule"/>
</dbReference>
<keyword evidence="8 10" id="KW-0411">Iron-sulfur</keyword>
<dbReference type="GO" id="GO:0046872">
    <property type="term" value="F:metal ion binding"/>
    <property type="evidence" value="ECO:0007669"/>
    <property type="project" value="UniProtKB-KW"/>
</dbReference>
<dbReference type="GO" id="GO:0005886">
    <property type="term" value="C:plasma membrane"/>
    <property type="evidence" value="ECO:0007669"/>
    <property type="project" value="UniProtKB-SubCell"/>
</dbReference>
<dbReference type="NCBIfam" id="TIGR01944">
    <property type="entry name" value="rnfB"/>
    <property type="match status" value="1"/>
</dbReference>
<dbReference type="InterPro" id="IPR007202">
    <property type="entry name" value="4Fe-4S_dom"/>
</dbReference>
<feature type="binding site" evidence="10">
    <location>
        <position position="53"/>
    </location>
    <ligand>
        <name>[4Fe-4S] cluster</name>
        <dbReference type="ChEBI" id="CHEBI:49883"/>
        <label>1</label>
    </ligand>
</feature>
<evidence type="ECO:0000256" key="3">
    <source>
        <dbReference type="ARBA" id="ARBA00022723"/>
    </source>
</evidence>
<dbReference type="Gene3D" id="1.10.15.40">
    <property type="entry name" value="Electron transport complex subunit B, putative Fe-S cluster"/>
    <property type="match status" value="1"/>
</dbReference>
<feature type="domain" description="4Fe-4S ferredoxin-type" evidence="12">
    <location>
        <begin position="130"/>
        <end position="163"/>
    </location>
</feature>
<dbReference type="InterPro" id="IPR017900">
    <property type="entry name" value="4Fe4S_Fe_S_CS"/>
</dbReference>
<evidence type="ECO:0000259" key="12">
    <source>
        <dbReference type="PROSITE" id="PS51379"/>
    </source>
</evidence>
<keyword evidence="6 10" id="KW-0249">Electron transport</keyword>
<feature type="binding site" evidence="10">
    <location>
        <position position="184"/>
    </location>
    <ligand>
        <name>[4Fe-4S] cluster</name>
        <dbReference type="ChEBI" id="CHEBI:49883"/>
        <label>2</label>
    </ligand>
</feature>
<evidence type="ECO:0000256" key="10">
    <source>
        <dbReference type="HAMAP-Rule" id="MF_00463"/>
    </source>
</evidence>
<evidence type="ECO:0000256" key="9">
    <source>
        <dbReference type="ARBA" id="ARBA00023136"/>
    </source>
</evidence>
<dbReference type="AlphaFoldDB" id="A0A9X3FAG2"/>
<dbReference type="SUPFAM" id="SSF54862">
    <property type="entry name" value="4Fe-4S ferredoxins"/>
    <property type="match status" value="1"/>
</dbReference>
<gene>
    <name evidence="10" type="primary">rnfB</name>
    <name evidence="14" type="ORF">OU798_20940</name>
</gene>
<dbReference type="InterPro" id="IPR050395">
    <property type="entry name" value="4Fe4S_Ferredoxin_RnfB"/>
</dbReference>
<keyword evidence="11" id="KW-0812">Transmembrane</keyword>
<feature type="binding site" evidence="10">
    <location>
        <position position="76"/>
    </location>
    <ligand>
        <name>[4Fe-4S] cluster</name>
        <dbReference type="ChEBI" id="CHEBI:49883"/>
        <label>1</label>
    </ligand>
</feature>
<dbReference type="Pfam" id="PF04060">
    <property type="entry name" value="FeS"/>
    <property type="match status" value="1"/>
</dbReference>
<feature type="binding site" evidence="10">
    <location>
        <position position="180"/>
    </location>
    <ligand>
        <name>[4Fe-4S] cluster</name>
        <dbReference type="ChEBI" id="CHEBI:49883"/>
        <label>3</label>
    </ligand>
</feature>
<protein>
    <recommendedName>
        <fullName evidence="10">Ion-translocating oxidoreductase complex subunit B</fullName>
        <ecNumber evidence="10">7.-.-.-</ecNumber>
    </recommendedName>
    <alternativeName>
        <fullName evidence="10">Rnf electron transport complex subunit B</fullName>
    </alternativeName>
</protein>
<dbReference type="PROSITE" id="PS00198">
    <property type="entry name" value="4FE4S_FER_1"/>
    <property type="match status" value="1"/>
</dbReference>
<dbReference type="PROSITE" id="PS51379">
    <property type="entry name" value="4FE4S_FER_2"/>
    <property type="match status" value="4"/>
</dbReference>
<dbReference type="InterPro" id="IPR017896">
    <property type="entry name" value="4Fe4S_Fe-S-bd"/>
</dbReference>
<dbReference type="NCBIfam" id="NF005504">
    <property type="entry name" value="PRK07118.1-3"/>
    <property type="match status" value="1"/>
</dbReference>
<feature type="domain" description="4Fe-4S ferredoxin-type" evidence="12">
    <location>
        <begin position="165"/>
        <end position="194"/>
    </location>
</feature>
<keyword evidence="15" id="KW-1185">Reference proteome</keyword>
<dbReference type="CDD" id="cd10549">
    <property type="entry name" value="MtMvhB_like"/>
    <property type="match status" value="1"/>
</dbReference>
<keyword evidence="5 10" id="KW-1278">Translocase</keyword>
<keyword evidence="3 10" id="KW-0479">Metal-binding</keyword>
<comment type="caution">
    <text evidence="10">Lacks conserved residue(s) required for the propagation of feature annotation.</text>
</comment>
<feature type="domain" description="4Fe-4S ferredoxin-type" evidence="12">
    <location>
        <begin position="242"/>
        <end position="271"/>
    </location>
</feature>
<dbReference type="PANTHER" id="PTHR43560:SF1">
    <property type="entry name" value="ION-TRANSLOCATING OXIDOREDUCTASE COMPLEX SUBUNIT B"/>
    <property type="match status" value="1"/>
</dbReference>
<feature type="binding site" evidence="10">
    <location>
        <position position="139"/>
    </location>
    <ligand>
        <name>[4Fe-4S] cluster</name>
        <dbReference type="ChEBI" id="CHEBI:49883"/>
        <label>2</label>
    </ligand>
</feature>
<organism evidence="14 15">
    <name type="scientific">Draconibacterium aestuarii</name>
    <dbReference type="NCBI Taxonomy" id="2998507"/>
    <lineage>
        <taxon>Bacteria</taxon>
        <taxon>Pseudomonadati</taxon>
        <taxon>Bacteroidota</taxon>
        <taxon>Bacteroidia</taxon>
        <taxon>Marinilabiliales</taxon>
        <taxon>Prolixibacteraceae</taxon>
        <taxon>Draconibacterium</taxon>
    </lineage>
</organism>
<dbReference type="PROSITE" id="PS51656">
    <property type="entry name" value="4FE4S"/>
    <property type="match status" value="1"/>
</dbReference>
<dbReference type="Gene3D" id="3.30.70.20">
    <property type="match status" value="2"/>
</dbReference>
<dbReference type="EC" id="7.-.-.-" evidence="10"/>
<comment type="subcellular location">
    <subcellularLocation>
        <location evidence="10">Cell membrane</location>
    </subcellularLocation>
</comment>
<evidence type="ECO:0000256" key="2">
    <source>
        <dbReference type="ARBA" id="ARBA00022485"/>
    </source>
</evidence>
<dbReference type="Proteomes" id="UP001145087">
    <property type="component" value="Unassembled WGS sequence"/>
</dbReference>
<feature type="binding site" evidence="10">
    <location>
        <position position="58"/>
    </location>
    <ligand>
        <name>[4Fe-4S] cluster</name>
        <dbReference type="ChEBI" id="CHEBI:49883"/>
        <label>1</label>
    </ligand>
</feature>
<comment type="subunit">
    <text evidence="10">The complex is composed of six subunits: RnfA, RnfB, RnfC, RnfD, RnfE and RnfG.</text>
</comment>
<feature type="domain" description="4Fe-4S ferredoxin-type" evidence="12">
    <location>
        <begin position="211"/>
        <end position="241"/>
    </location>
</feature>
<evidence type="ECO:0000256" key="11">
    <source>
        <dbReference type="SAM" id="Phobius"/>
    </source>
</evidence>
<reference evidence="14" key="1">
    <citation type="submission" date="2022-11" db="EMBL/GenBank/DDBJ databases">
        <title>Marilongibacter aestuarii gen. nov., sp. nov., isolated from tidal flat sediment.</title>
        <authorList>
            <person name="Jiayan W."/>
        </authorList>
    </citation>
    <scope>NUCLEOTIDE SEQUENCE</scope>
    <source>
        <strain evidence="14">Z1-6</strain>
    </source>
</reference>
<comment type="similarity">
    <text evidence="10">Belongs to the 4Fe4S bacterial-type ferredoxin family. RnfB subfamily.</text>
</comment>
<feature type="binding site" evidence="10">
    <location>
        <position position="50"/>
    </location>
    <ligand>
        <name>[4Fe-4S] cluster</name>
        <dbReference type="ChEBI" id="CHEBI:49883"/>
        <label>1</label>
    </ligand>
</feature>
<keyword evidence="2 10" id="KW-0004">4Fe-4S</keyword>
<feature type="region of interest" description="Hydrophobic" evidence="10">
    <location>
        <begin position="1"/>
        <end position="27"/>
    </location>
</feature>
<dbReference type="InterPro" id="IPR010207">
    <property type="entry name" value="Elect_transpt_cplx_RnfB/RsxB"/>
</dbReference>
<keyword evidence="9 10" id="KW-0472">Membrane</keyword>
<feature type="binding site" evidence="10">
    <location>
        <position position="153"/>
    </location>
    <ligand>
        <name>[4Fe-4S] cluster</name>
        <dbReference type="ChEBI" id="CHEBI:49883"/>
        <label>3</label>
    </ligand>
</feature>
<feature type="binding site" evidence="10">
    <location>
        <position position="149"/>
    </location>
    <ligand>
        <name>[4Fe-4S] cluster</name>
        <dbReference type="ChEBI" id="CHEBI:49883"/>
        <label>2</label>
    </ligand>
</feature>
<evidence type="ECO:0000256" key="6">
    <source>
        <dbReference type="ARBA" id="ARBA00022982"/>
    </source>
</evidence>
<dbReference type="GO" id="GO:0022900">
    <property type="term" value="P:electron transport chain"/>
    <property type="evidence" value="ECO:0007669"/>
    <property type="project" value="UniProtKB-UniRule"/>
</dbReference>
<evidence type="ECO:0000256" key="1">
    <source>
        <dbReference type="ARBA" id="ARBA00022448"/>
    </source>
</evidence>
<evidence type="ECO:0000256" key="5">
    <source>
        <dbReference type="ARBA" id="ARBA00022967"/>
    </source>
</evidence>
<evidence type="ECO:0000256" key="8">
    <source>
        <dbReference type="ARBA" id="ARBA00023014"/>
    </source>
</evidence>
<evidence type="ECO:0000256" key="4">
    <source>
        <dbReference type="ARBA" id="ARBA00022737"/>
    </source>
</evidence>
<dbReference type="RefSeq" id="WP_343335152.1">
    <property type="nucleotide sequence ID" value="NZ_JAPOHD010000064.1"/>
</dbReference>
<keyword evidence="1 10" id="KW-0813">Transport</keyword>
<sequence length="288" mass="30583">MSITVVYTIVTLAVIGAVAAVILYFVAQKFKVHEDPRIDEVDEALPGANCGGCGFAGCRAFAEACVKASNLSDLNCPVGGNDTMNSVASLLGLEAVKKDPRVAYIRCNGTCDNRPKTSSFDGATTCAIASSVYSGESDCQFGCLGYGDCVDACDFDAIDLRSELGVPQIIDDKCVACGACVDACPKSLIELRKKMPKNRKVVVSCRNQDKGGVARKACSVACIGCGKCMKECPFDAITVENNLAFIDSDKCKLCRKCVAVCPTNAIIEENFPPRKVKPEVKTEIEPAK</sequence>
<dbReference type="HAMAP" id="MF_00463">
    <property type="entry name" value="RsxB_RnfB"/>
    <property type="match status" value="1"/>
</dbReference>
<evidence type="ECO:0000313" key="15">
    <source>
        <dbReference type="Proteomes" id="UP001145087"/>
    </source>
</evidence>
<feature type="domain" description="4Fe-4S" evidence="13">
    <location>
        <begin position="33"/>
        <end position="93"/>
    </location>
</feature>
<dbReference type="EMBL" id="JAPOHD010000064">
    <property type="protein sequence ID" value="MCY1722827.1"/>
    <property type="molecule type" value="Genomic_DNA"/>
</dbReference>
<feature type="binding site" evidence="10">
    <location>
        <position position="143"/>
    </location>
    <ligand>
        <name>[4Fe-4S] cluster</name>
        <dbReference type="ChEBI" id="CHEBI:49883"/>
        <label>2</label>
    </ligand>
</feature>
<dbReference type="Pfam" id="PF12838">
    <property type="entry name" value="Fer4_7"/>
    <property type="match status" value="2"/>
</dbReference>
<evidence type="ECO:0000259" key="13">
    <source>
        <dbReference type="PROSITE" id="PS51656"/>
    </source>
</evidence>